<dbReference type="AlphaFoldDB" id="A0A7R9AFW4"/>
<comment type="cofactor">
    <cofactor evidence="1 11">
        <name>Ca(2+)</name>
        <dbReference type="ChEBI" id="CHEBI:29108"/>
    </cofactor>
</comment>
<dbReference type="PANTHER" id="PTHR23248:SF38">
    <property type="entry name" value="PHOSPHOLIPID SCRAMBLASE 1"/>
    <property type="match status" value="1"/>
</dbReference>
<evidence type="ECO:0000256" key="7">
    <source>
        <dbReference type="ARBA" id="ARBA00022989"/>
    </source>
</evidence>
<dbReference type="EMBL" id="LR905162">
    <property type="protein sequence ID" value="CAD7253318.1"/>
    <property type="molecule type" value="Genomic_DNA"/>
</dbReference>
<keyword evidence="5" id="KW-0812">Transmembrane</keyword>
<evidence type="ECO:0000256" key="11">
    <source>
        <dbReference type="RuleBase" id="RU363116"/>
    </source>
</evidence>
<keyword evidence="8" id="KW-0472">Membrane</keyword>
<keyword evidence="6 11" id="KW-0106">Calcium</keyword>
<dbReference type="GO" id="GO:0005886">
    <property type="term" value="C:plasma membrane"/>
    <property type="evidence" value="ECO:0007669"/>
    <property type="project" value="TreeGrafter"/>
</dbReference>
<protein>
    <recommendedName>
        <fullName evidence="11">Phospholipid scramblase</fullName>
    </recommendedName>
</protein>
<comment type="subcellular location">
    <subcellularLocation>
        <location evidence="2">Membrane</location>
        <topology evidence="2">Single-pass type II membrane protein</topology>
    </subcellularLocation>
</comment>
<evidence type="ECO:0000256" key="6">
    <source>
        <dbReference type="ARBA" id="ARBA00022837"/>
    </source>
</evidence>
<dbReference type="EMBL" id="CAJPEV010005645">
    <property type="protein sequence ID" value="CAG0903367.1"/>
    <property type="molecule type" value="Genomic_DNA"/>
</dbReference>
<dbReference type="GO" id="GO:0017128">
    <property type="term" value="F:phospholipid scramblase activity"/>
    <property type="evidence" value="ECO:0007669"/>
    <property type="project" value="InterPro"/>
</dbReference>
<keyword evidence="4" id="KW-0597">Phosphoprotein</keyword>
<gene>
    <name evidence="12" type="ORF">DSTB1V02_LOCUS13068</name>
</gene>
<keyword evidence="9 11" id="KW-0564">Palmitate</keyword>
<dbReference type="InterPro" id="IPR005552">
    <property type="entry name" value="Scramblase"/>
</dbReference>
<keyword evidence="10 11" id="KW-0449">Lipoprotein</keyword>
<reference evidence="12" key="1">
    <citation type="submission" date="2020-11" db="EMBL/GenBank/DDBJ databases">
        <authorList>
            <person name="Tran Van P."/>
        </authorList>
    </citation>
    <scope>NUCLEOTIDE SEQUENCE</scope>
</reference>
<accession>A0A7R9AFW4</accession>
<sequence>MTYLSGGIPVLPKGLTESKDEATDVPPGMDVLLDLTHVVVQQKIEWFQILTGCETRNQYWLKTTEGEELYHAKEDSNCCLRLGCGSLRPFTIALKNKNEQEVLRLERPLKCTGSCCPCCLQV</sequence>
<organism evidence="12">
    <name type="scientific">Darwinula stevensoni</name>
    <dbReference type="NCBI Taxonomy" id="69355"/>
    <lineage>
        <taxon>Eukaryota</taxon>
        <taxon>Metazoa</taxon>
        <taxon>Ecdysozoa</taxon>
        <taxon>Arthropoda</taxon>
        <taxon>Crustacea</taxon>
        <taxon>Oligostraca</taxon>
        <taxon>Ostracoda</taxon>
        <taxon>Podocopa</taxon>
        <taxon>Podocopida</taxon>
        <taxon>Darwinulocopina</taxon>
        <taxon>Darwinuloidea</taxon>
        <taxon>Darwinulidae</taxon>
        <taxon>Darwinula</taxon>
    </lineage>
</organism>
<evidence type="ECO:0000256" key="8">
    <source>
        <dbReference type="ARBA" id="ARBA00023136"/>
    </source>
</evidence>
<comment type="function">
    <text evidence="11">May mediate accelerated ATP-independent bidirectional transbilayer migration of phospholipids upon binding calcium ions that results in a loss of phospholipid asymmetry in the plasma membrane.</text>
</comment>
<evidence type="ECO:0000256" key="9">
    <source>
        <dbReference type="ARBA" id="ARBA00023139"/>
    </source>
</evidence>
<evidence type="ECO:0000256" key="2">
    <source>
        <dbReference type="ARBA" id="ARBA00004606"/>
    </source>
</evidence>
<evidence type="ECO:0000256" key="3">
    <source>
        <dbReference type="ARBA" id="ARBA00005350"/>
    </source>
</evidence>
<name>A0A7R9AFW4_9CRUS</name>
<evidence type="ECO:0000256" key="4">
    <source>
        <dbReference type="ARBA" id="ARBA00022553"/>
    </source>
</evidence>
<dbReference type="Proteomes" id="UP000677054">
    <property type="component" value="Unassembled WGS sequence"/>
</dbReference>
<evidence type="ECO:0000256" key="1">
    <source>
        <dbReference type="ARBA" id="ARBA00001913"/>
    </source>
</evidence>
<dbReference type="PANTHER" id="PTHR23248">
    <property type="entry name" value="PHOSPHOLIPID SCRAMBLASE-RELATED"/>
    <property type="match status" value="1"/>
</dbReference>
<comment type="similarity">
    <text evidence="3 11">Belongs to the phospholipid scramblase family.</text>
</comment>
<dbReference type="OrthoDB" id="191150at2759"/>
<dbReference type="Pfam" id="PF03803">
    <property type="entry name" value="Scramblase"/>
    <property type="match status" value="1"/>
</dbReference>
<evidence type="ECO:0000256" key="5">
    <source>
        <dbReference type="ARBA" id="ARBA00022692"/>
    </source>
</evidence>
<proteinExistence type="inferred from homology"/>
<evidence type="ECO:0000256" key="10">
    <source>
        <dbReference type="ARBA" id="ARBA00023288"/>
    </source>
</evidence>
<keyword evidence="13" id="KW-1185">Reference proteome</keyword>
<keyword evidence="7" id="KW-1133">Transmembrane helix</keyword>
<evidence type="ECO:0000313" key="12">
    <source>
        <dbReference type="EMBL" id="CAD7253318.1"/>
    </source>
</evidence>
<evidence type="ECO:0000313" key="13">
    <source>
        <dbReference type="Proteomes" id="UP000677054"/>
    </source>
</evidence>